<evidence type="ECO:0000256" key="1">
    <source>
        <dbReference type="SAM" id="SignalP"/>
    </source>
</evidence>
<sequence>MFAFLSVGLLCSAVLSAAAPQGLYARQSQAFVLEDVASSLLDNEYSIDFTFMDPNTGTETSCQTSWSSSSPAPSDVIFCSDTSFNFQLNPFIDTNNFTLYVSHSTDSLYGFTYLYGSAPWEPSSGPLDCVVPEPGESVCQATSVSVPIF</sequence>
<comment type="caution">
    <text evidence="2">The sequence shown here is derived from an EMBL/GenBank/DDBJ whole genome shotgun (WGS) entry which is preliminary data.</text>
</comment>
<feature type="signal peptide" evidence="1">
    <location>
        <begin position="1"/>
        <end position="18"/>
    </location>
</feature>
<accession>A0A507QSB8</accession>
<evidence type="ECO:0000313" key="2">
    <source>
        <dbReference type="EMBL" id="TQB70012.1"/>
    </source>
</evidence>
<evidence type="ECO:0000313" key="3">
    <source>
        <dbReference type="Proteomes" id="UP000319663"/>
    </source>
</evidence>
<gene>
    <name evidence="2" type="ORF">MPDQ_001070</name>
</gene>
<reference evidence="2 3" key="1">
    <citation type="submission" date="2019-06" db="EMBL/GenBank/DDBJ databases">
        <title>Wine fermentation using esterase from Monascus purpureus.</title>
        <authorList>
            <person name="Geng C."/>
            <person name="Zhang Y."/>
        </authorList>
    </citation>
    <scope>NUCLEOTIDE SEQUENCE [LARGE SCALE GENOMIC DNA]</scope>
    <source>
        <strain evidence="2">HQ1</strain>
    </source>
</reference>
<dbReference type="EMBL" id="VIFY01000126">
    <property type="protein sequence ID" value="TQB70012.1"/>
    <property type="molecule type" value="Genomic_DNA"/>
</dbReference>
<name>A0A507QSB8_MONPU</name>
<dbReference type="Proteomes" id="UP000319663">
    <property type="component" value="Unassembled WGS sequence"/>
</dbReference>
<evidence type="ECO:0008006" key="4">
    <source>
        <dbReference type="Google" id="ProtNLM"/>
    </source>
</evidence>
<dbReference type="AlphaFoldDB" id="A0A507QSB8"/>
<organism evidence="2 3">
    <name type="scientific">Monascus purpureus</name>
    <name type="common">Red mold</name>
    <name type="synonym">Monascus anka</name>
    <dbReference type="NCBI Taxonomy" id="5098"/>
    <lineage>
        <taxon>Eukaryota</taxon>
        <taxon>Fungi</taxon>
        <taxon>Dikarya</taxon>
        <taxon>Ascomycota</taxon>
        <taxon>Pezizomycotina</taxon>
        <taxon>Eurotiomycetes</taxon>
        <taxon>Eurotiomycetidae</taxon>
        <taxon>Eurotiales</taxon>
        <taxon>Aspergillaceae</taxon>
        <taxon>Monascus</taxon>
    </lineage>
</organism>
<proteinExistence type="predicted"/>
<keyword evidence="3" id="KW-1185">Reference proteome</keyword>
<feature type="chain" id="PRO_5021459140" description="AA1-like domain-containing protein" evidence="1">
    <location>
        <begin position="19"/>
        <end position="149"/>
    </location>
</feature>
<protein>
    <recommendedName>
        <fullName evidence="4">AA1-like domain-containing protein</fullName>
    </recommendedName>
</protein>
<keyword evidence="1" id="KW-0732">Signal</keyword>